<protein>
    <submittedName>
        <fullName evidence="1">Uncharacterized protein</fullName>
    </submittedName>
</protein>
<accession>A0ABV0GG54</accession>
<evidence type="ECO:0000313" key="2">
    <source>
        <dbReference type="Proteomes" id="UP001462640"/>
    </source>
</evidence>
<comment type="caution">
    <text evidence="1">The sequence shown here is derived from an EMBL/GenBank/DDBJ whole genome shotgun (WGS) entry which is preliminary data.</text>
</comment>
<sequence length="84" mass="9907">MKARIVFWLLQVLIALDQLANALLFFGWADETISARSWRQREKWQWRVARCAIDWLFALLGDSNHCEGAYQSEQQRSQLPGELR</sequence>
<proteinExistence type="predicted"/>
<gene>
    <name evidence="1" type="ORF">ABDJ40_14735</name>
</gene>
<dbReference type="RefSeq" id="WP_347610946.1">
    <property type="nucleotide sequence ID" value="NZ_JBDPZC010000006.1"/>
</dbReference>
<dbReference type="Proteomes" id="UP001462640">
    <property type="component" value="Unassembled WGS sequence"/>
</dbReference>
<organism evidence="1 2">
    <name type="scientific">Roseateles flavus</name>
    <dbReference type="NCBI Taxonomy" id="3149041"/>
    <lineage>
        <taxon>Bacteria</taxon>
        <taxon>Pseudomonadati</taxon>
        <taxon>Pseudomonadota</taxon>
        <taxon>Betaproteobacteria</taxon>
        <taxon>Burkholderiales</taxon>
        <taxon>Sphaerotilaceae</taxon>
        <taxon>Roseateles</taxon>
    </lineage>
</organism>
<name>A0ABV0GG54_9BURK</name>
<keyword evidence="2" id="KW-1185">Reference proteome</keyword>
<reference evidence="1 2" key="1">
    <citation type="submission" date="2024-05" db="EMBL/GenBank/DDBJ databases">
        <title>Roseateles sp. 2.12 16S ribosomal RNA gene Genome sequencing and assembly.</title>
        <authorList>
            <person name="Woo H."/>
        </authorList>
    </citation>
    <scope>NUCLEOTIDE SEQUENCE [LARGE SCALE GENOMIC DNA]</scope>
    <source>
        <strain evidence="1 2">2.12</strain>
    </source>
</reference>
<dbReference type="EMBL" id="JBDPZC010000006">
    <property type="protein sequence ID" value="MEO3714019.1"/>
    <property type="molecule type" value="Genomic_DNA"/>
</dbReference>
<evidence type="ECO:0000313" key="1">
    <source>
        <dbReference type="EMBL" id="MEO3714019.1"/>
    </source>
</evidence>